<accession>A0A6J3MGR2</accession>
<keyword evidence="2" id="KW-1185">Reference proteome</keyword>
<dbReference type="OrthoDB" id="3649874at2759"/>
<sequence>MRFSTSISCLLAYSASYALAFDSTNSTSEDPSPAQDVEPRQVTGVNLGLVQNPLQVPPVTTIFLPTSSGLSATWLPNIYTQTFPPVPEQWPSPVAGEIGYGTLTKGKRAAQITPPPTVLETGIAGRIRQ</sequence>
<organism evidence="3">
    <name type="scientific">Dissoconium aciculare CBS 342.82</name>
    <dbReference type="NCBI Taxonomy" id="1314786"/>
    <lineage>
        <taxon>Eukaryota</taxon>
        <taxon>Fungi</taxon>
        <taxon>Dikarya</taxon>
        <taxon>Ascomycota</taxon>
        <taxon>Pezizomycotina</taxon>
        <taxon>Dothideomycetes</taxon>
        <taxon>Dothideomycetidae</taxon>
        <taxon>Mycosphaerellales</taxon>
        <taxon>Dissoconiaceae</taxon>
        <taxon>Dissoconium</taxon>
    </lineage>
</organism>
<dbReference type="GeneID" id="54364987"/>
<dbReference type="RefSeq" id="XP_033464094.1">
    <property type="nucleotide sequence ID" value="XM_033607187.1"/>
</dbReference>
<reference evidence="3" key="1">
    <citation type="submission" date="2020-01" db="EMBL/GenBank/DDBJ databases">
        <authorList>
            <consortium name="DOE Joint Genome Institute"/>
            <person name="Haridas S."/>
            <person name="Albert R."/>
            <person name="Binder M."/>
            <person name="Bloem J."/>
            <person name="Labutti K."/>
            <person name="Salamov A."/>
            <person name="Andreopoulos B."/>
            <person name="Baker S.E."/>
            <person name="Barry K."/>
            <person name="Bills G."/>
            <person name="Bluhm B.H."/>
            <person name="Cannon C."/>
            <person name="Castanera R."/>
            <person name="Culley D.E."/>
            <person name="Daum C."/>
            <person name="Ezra D."/>
            <person name="Gonzalez J.B."/>
            <person name="Henrissat B."/>
            <person name="Kuo A."/>
            <person name="Liang C."/>
            <person name="Lipzen A."/>
            <person name="Lutzoni F."/>
            <person name="Magnuson J."/>
            <person name="Mondo S."/>
            <person name="Nolan M."/>
            <person name="Ohm R."/>
            <person name="Pangilinan J."/>
            <person name="Park H.-J."/>
            <person name="Ramirez L."/>
            <person name="Alfaro M."/>
            <person name="Sun H."/>
            <person name="Tritt A."/>
            <person name="Yoshinaga Y."/>
            <person name="Zwiers L.-H."/>
            <person name="Turgeon B.G."/>
            <person name="Goodwin S.B."/>
            <person name="Spatafora J.W."/>
            <person name="Crous P.W."/>
            <person name="Grigoriev I.V."/>
        </authorList>
    </citation>
    <scope>NUCLEOTIDE SEQUENCE</scope>
    <source>
        <strain evidence="3">CBS 342.82</strain>
    </source>
</reference>
<feature type="chain" id="PRO_5027120461" evidence="1">
    <location>
        <begin position="21"/>
        <end position="129"/>
    </location>
</feature>
<dbReference type="AlphaFoldDB" id="A0A6J3MGR2"/>
<protein>
    <submittedName>
        <fullName evidence="3">Uncharacterized protein</fullName>
    </submittedName>
</protein>
<reference evidence="3" key="3">
    <citation type="submission" date="2025-08" db="UniProtKB">
        <authorList>
            <consortium name="RefSeq"/>
        </authorList>
    </citation>
    <scope>IDENTIFICATION</scope>
    <source>
        <strain evidence="3">CBS 342.82</strain>
    </source>
</reference>
<gene>
    <name evidence="3" type="ORF">K489DRAFT_405807</name>
</gene>
<feature type="signal peptide" evidence="1">
    <location>
        <begin position="1"/>
        <end position="20"/>
    </location>
</feature>
<name>A0A6J3MGR2_9PEZI</name>
<reference evidence="3" key="2">
    <citation type="submission" date="2020-04" db="EMBL/GenBank/DDBJ databases">
        <authorList>
            <consortium name="NCBI Genome Project"/>
        </authorList>
    </citation>
    <scope>NUCLEOTIDE SEQUENCE</scope>
    <source>
        <strain evidence="3">CBS 342.82</strain>
    </source>
</reference>
<evidence type="ECO:0000313" key="3">
    <source>
        <dbReference type="RefSeq" id="XP_033464094.1"/>
    </source>
</evidence>
<evidence type="ECO:0000313" key="2">
    <source>
        <dbReference type="Proteomes" id="UP000504637"/>
    </source>
</evidence>
<evidence type="ECO:0000256" key="1">
    <source>
        <dbReference type="SAM" id="SignalP"/>
    </source>
</evidence>
<dbReference type="Proteomes" id="UP000504637">
    <property type="component" value="Unplaced"/>
</dbReference>
<proteinExistence type="predicted"/>
<keyword evidence="1" id="KW-0732">Signal</keyword>